<sequence>MTCVEMSHWIIPILIGTTNKTARQGSLPVGRLLRLSGFMNFHQLINRIGHQVL</sequence>
<dbReference type="EMBL" id="FWPT01000004">
    <property type="protein sequence ID" value="SMA46722.1"/>
    <property type="molecule type" value="Genomic_DNA"/>
</dbReference>
<accession>A0A1X7AJJ5</accession>
<gene>
    <name evidence="1" type="ORF">EHSB41UT_02245</name>
</gene>
<dbReference type="Proteomes" id="UP000196573">
    <property type="component" value="Unassembled WGS sequence"/>
</dbReference>
<evidence type="ECO:0000313" key="1">
    <source>
        <dbReference type="EMBL" id="SMA46722.1"/>
    </source>
</evidence>
<name>A0A1X7AJJ5_9GAMM</name>
<dbReference type="AlphaFoldDB" id="A0A1X7AJJ5"/>
<protein>
    <submittedName>
        <fullName evidence="1">Uncharacterized protein</fullName>
    </submittedName>
</protein>
<reference evidence="1 2" key="1">
    <citation type="submission" date="2017-03" db="EMBL/GenBank/DDBJ databases">
        <authorList>
            <person name="Afonso C.L."/>
            <person name="Miller P.J."/>
            <person name="Scott M.A."/>
            <person name="Spackman E."/>
            <person name="Goraichik I."/>
            <person name="Dimitrov K.M."/>
            <person name="Suarez D.L."/>
            <person name="Swayne D.E."/>
        </authorList>
    </citation>
    <scope>NUCLEOTIDE SEQUENCE [LARGE SCALE GENOMIC DNA]</scope>
    <source>
        <strain evidence="1">SB41UT1</strain>
    </source>
</reference>
<organism evidence="1 2">
    <name type="scientific">Parendozoicomonas haliclonae</name>
    <dbReference type="NCBI Taxonomy" id="1960125"/>
    <lineage>
        <taxon>Bacteria</taxon>
        <taxon>Pseudomonadati</taxon>
        <taxon>Pseudomonadota</taxon>
        <taxon>Gammaproteobacteria</taxon>
        <taxon>Oceanospirillales</taxon>
        <taxon>Endozoicomonadaceae</taxon>
        <taxon>Parendozoicomonas</taxon>
    </lineage>
</organism>
<keyword evidence="2" id="KW-1185">Reference proteome</keyword>
<evidence type="ECO:0000313" key="2">
    <source>
        <dbReference type="Proteomes" id="UP000196573"/>
    </source>
</evidence>
<proteinExistence type="predicted"/>